<keyword evidence="1" id="KW-0496">Mitochondrion</keyword>
<accession>A0A117NGR4</accession>
<proteinExistence type="predicted"/>
<organism evidence="1">
    <name type="scientific">Picea glauca</name>
    <name type="common">White spruce</name>
    <name type="synonym">Pinus glauca</name>
    <dbReference type="NCBI Taxonomy" id="3330"/>
    <lineage>
        <taxon>Eukaryota</taxon>
        <taxon>Viridiplantae</taxon>
        <taxon>Streptophyta</taxon>
        <taxon>Embryophyta</taxon>
        <taxon>Tracheophyta</taxon>
        <taxon>Spermatophyta</taxon>
        <taxon>Pinopsida</taxon>
        <taxon>Pinidae</taxon>
        <taxon>Conifers I</taxon>
        <taxon>Pinales</taxon>
        <taxon>Pinaceae</taxon>
        <taxon>Picea</taxon>
    </lineage>
</organism>
<name>A0A117NGR4_PICGL</name>
<comment type="caution">
    <text evidence="1">The sequence shown here is derived from an EMBL/GenBank/DDBJ whole genome shotgun (WGS) entry which is preliminary data.</text>
</comment>
<geneLocation type="mitochondrion" evidence="1"/>
<dbReference type="EMBL" id="LKAM01000008">
    <property type="protein sequence ID" value="KUM47183.1"/>
    <property type="molecule type" value="Genomic_DNA"/>
</dbReference>
<reference evidence="1" key="1">
    <citation type="journal article" date="2015" name="Genome Biol. Evol.">
        <title>Organellar Genomes of White Spruce (Picea glauca): Assembly and Annotation.</title>
        <authorList>
            <person name="Jackman S.D."/>
            <person name="Warren R.L."/>
            <person name="Gibb E.A."/>
            <person name="Vandervalk B.P."/>
            <person name="Mohamadi H."/>
            <person name="Chu J."/>
            <person name="Raymond A."/>
            <person name="Pleasance S."/>
            <person name="Coope R."/>
            <person name="Wildung M.R."/>
            <person name="Ritland C.E."/>
            <person name="Bousquet J."/>
            <person name="Jones S.J."/>
            <person name="Bohlmann J."/>
            <person name="Birol I."/>
        </authorList>
    </citation>
    <scope>NUCLEOTIDE SEQUENCE [LARGE SCALE GENOMIC DNA]</scope>
    <source>
        <tissue evidence="1">Flushing bud</tissue>
    </source>
</reference>
<dbReference type="AlphaFoldDB" id="A0A117NGR4"/>
<protein>
    <submittedName>
        <fullName evidence="1">Uncharacterized protein</fullName>
    </submittedName>
</protein>
<gene>
    <name evidence="1" type="ORF">ABT39_MTgene6189</name>
</gene>
<sequence length="78" mass="8691">MRFMSTAKSLTSSRKFFTKYTLLAVLFKGLDGFPHFLTMLCTSFFFANSCHQAPLTQTIGTGNLSILCTLVTLKCPMI</sequence>
<evidence type="ECO:0000313" key="1">
    <source>
        <dbReference type="EMBL" id="KUM47183.1"/>
    </source>
</evidence>